<comment type="subcellular location">
    <subcellularLocation>
        <location evidence="1">Cell membrane</location>
        <topology evidence="1">Multi-pass membrane protein</topology>
    </subcellularLocation>
</comment>
<dbReference type="Gene3D" id="1.20.1110.10">
    <property type="entry name" value="Calcium-transporting ATPase, transmembrane domain"/>
    <property type="match status" value="1"/>
</dbReference>
<evidence type="ECO:0000256" key="1">
    <source>
        <dbReference type="ARBA" id="ARBA00004651"/>
    </source>
</evidence>
<reference evidence="10" key="1">
    <citation type="submission" date="2010-09" db="EMBL/GenBank/DDBJ databases">
        <title>The genome sequence of Geomyces destructans 20631-21.</title>
        <authorList>
            <consortium name="The Broad Institute Genome Sequencing Platform"/>
            <person name="Cuomo C.A."/>
            <person name="Blehert D.S."/>
            <person name="Lorch J.M."/>
            <person name="Young S.K."/>
            <person name="Zeng Q."/>
            <person name="Gargeya S."/>
            <person name="Fitzgerald M."/>
            <person name="Haas B."/>
            <person name="Abouelleil A."/>
            <person name="Alvarado L."/>
            <person name="Arachchi H.M."/>
            <person name="Berlin A."/>
            <person name="Brown A."/>
            <person name="Chapman S.B."/>
            <person name="Chen Z."/>
            <person name="Dunbar C."/>
            <person name="Freedman E."/>
            <person name="Gearin G."/>
            <person name="Gellesch M."/>
            <person name="Goldberg J."/>
            <person name="Griggs A."/>
            <person name="Gujja S."/>
            <person name="Heiman D."/>
            <person name="Howarth C."/>
            <person name="Larson L."/>
            <person name="Lui A."/>
            <person name="MacDonald P.J.P."/>
            <person name="Montmayeur A."/>
            <person name="Murphy C."/>
            <person name="Neiman D."/>
            <person name="Pearson M."/>
            <person name="Priest M."/>
            <person name="Roberts A."/>
            <person name="Saif S."/>
            <person name="Shea T."/>
            <person name="Shenoy N."/>
            <person name="Sisk P."/>
            <person name="Stolte C."/>
            <person name="Sykes S."/>
            <person name="Wortman J."/>
            <person name="Nusbaum C."/>
            <person name="Birren B."/>
        </authorList>
    </citation>
    <scope>NUCLEOTIDE SEQUENCE [LARGE SCALE GENOMIC DNA]</scope>
    <source>
        <strain evidence="10">ATCC MYA-4855 / 20631-21</strain>
    </source>
</reference>
<dbReference type="SUPFAM" id="SSF81660">
    <property type="entry name" value="Metal cation-transporting ATPase, ATP-binding domain N"/>
    <property type="match status" value="1"/>
</dbReference>
<keyword evidence="4" id="KW-0597">Phosphoprotein</keyword>
<dbReference type="GO" id="GO:0043682">
    <property type="term" value="F:P-type divalent copper transporter activity"/>
    <property type="evidence" value="ECO:0007669"/>
    <property type="project" value="TreeGrafter"/>
</dbReference>
<keyword evidence="3" id="KW-0472">Membrane</keyword>
<keyword evidence="6" id="KW-1278">Translocase</keyword>
<dbReference type="InterPro" id="IPR023298">
    <property type="entry name" value="ATPase_P-typ_TM_dom_sf"/>
</dbReference>
<dbReference type="InterPro" id="IPR023299">
    <property type="entry name" value="ATPase_P-typ_cyto_dom_N"/>
</dbReference>
<dbReference type="SUPFAM" id="SSF81665">
    <property type="entry name" value="Calcium ATPase, transmembrane domain M"/>
    <property type="match status" value="1"/>
</dbReference>
<evidence type="ECO:0000313" key="10">
    <source>
        <dbReference type="Proteomes" id="UP000011064"/>
    </source>
</evidence>
<feature type="non-terminal residue" evidence="9">
    <location>
        <position position="1"/>
    </location>
</feature>
<dbReference type="Pfam" id="PF00702">
    <property type="entry name" value="Hydrolase"/>
    <property type="match status" value="1"/>
</dbReference>
<keyword evidence="10" id="KW-1185">Reference proteome</keyword>
<dbReference type="GO" id="GO:0005886">
    <property type="term" value="C:plasma membrane"/>
    <property type="evidence" value="ECO:0007669"/>
    <property type="project" value="UniProtKB-SubCell"/>
</dbReference>
<protein>
    <recommendedName>
        <fullName evidence="11">HMA domain-containing protein</fullName>
    </recommendedName>
</protein>
<dbReference type="InParanoid" id="L8FVN0"/>
<dbReference type="Gene3D" id="3.40.1110.10">
    <property type="entry name" value="Calcium-transporting ATPase, cytoplasmic domain N"/>
    <property type="match status" value="1"/>
</dbReference>
<dbReference type="GO" id="GO:0005507">
    <property type="term" value="F:copper ion binding"/>
    <property type="evidence" value="ECO:0007669"/>
    <property type="project" value="TreeGrafter"/>
</dbReference>
<keyword evidence="8" id="KW-0732">Signal</keyword>
<keyword evidence="3" id="KW-1003">Cell membrane</keyword>
<evidence type="ECO:0000256" key="3">
    <source>
        <dbReference type="ARBA" id="ARBA00022475"/>
    </source>
</evidence>
<evidence type="ECO:0008006" key="11">
    <source>
        <dbReference type="Google" id="ProtNLM"/>
    </source>
</evidence>
<dbReference type="GO" id="GO:0000166">
    <property type="term" value="F:nucleotide binding"/>
    <property type="evidence" value="ECO:0007669"/>
    <property type="project" value="InterPro"/>
</dbReference>
<accession>L8FVN0</accession>
<gene>
    <name evidence="9" type="ORF">GMDG_09067</name>
</gene>
<dbReference type="PANTHER" id="PTHR43520:SF5">
    <property type="entry name" value="CATION-TRANSPORTING P-TYPE ATPASE-RELATED"/>
    <property type="match status" value="1"/>
</dbReference>
<dbReference type="HOGENOM" id="CLU_1708585_0_0_1"/>
<feature type="chain" id="PRO_5003989256" description="HMA domain-containing protein" evidence="8">
    <location>
        <begin position="19"/>
        <end position="154"/>
    </location>
</feature>
<evidence type="ECO:0000256" key="8">
    <source>
        <dbReference type="SAM" id="SignalP"/>
    </source>
</evidence>
<proteinExistence type="predicted"/>
<organism evidence="9 10">
    <name type="scientific">Pseudogymnoascus destructans (strain ATCC MYA-4855 / 20631-21)</name>
    <name type="common">Bat white-nose syndrome fungus</name>
    <name type="synonym">Geomyces destructans</name>
    <dbReference type="NCBI Taxonomy" id="658429"/>
    <lineage>
        <taxon>Eukaryota</taxon>
        <taxon>Fungi</taxon>
        <taxon>Dikarya</taxon>
        <taxon>Ascomycota</taxon>
        <taxon>Pezizomycotina</taxon>
        <taxon>Leotiomycetes</taxon>
        <taxon>Thelebolales</taxon>
        <taxon>Thelebolaceae</taxon>
        <taxon>Pseudogymnoascus</taxon>
    </lineage>
</organism>
<sequence length="154" mass="16027">ALIRAVAVLIVTCPCALGLAVPAVQIVASARLFRRGVLVKSGAALERLAEIDHVIFDKTGVLTEGRPSLIETSATIIAMAAPLARASNHPMSRTVARTAGDGPVAAEVVEHPGLGVEGLIDGRRARLGRAAFVGAPTLRSVETELWFGFDDGPK</sequence>
<evidence type="ECO:0000256" key="5">
    <source>
        <dbReference type="ARBA" id="ARBA00022842"/>
    </source>
</evidence>
<evidence type="ECO:0000256" key="2">
    <source>
        <dbReference type="ARBA" id="ARBA00022448"/>
    </source>
</evidence>
<keyword evidence="7" id="KW-0406">Ion transport</keyword>
<dbReference type="EMBL" id="GL575003">
    <property type="protein sequence ID" value="ELR04533.1"/>
    <property type="molecule type" value="Genomic_DNA"/>
</dbReference>
<dbReference type="PANTHER" id="PTHR43520">
    <property type="entry name" value="ATP7, ISOFORM B"/>
    <property type="match status" value="1"/>
</dbReference>
<dbReference type="STRING" id="658429.L8FVN0"/>
<dbReference type="VEuPathDB" id="FungiDB:GMDG_09067"/>
<feature type="signal peptide" evidence="8">
    <location>
        <begin position="1"/>
        <end position="18"/>
    </location>
</feature>
<dbReference type="Proteomes" id="UP000011064">
    <property type="component" value="Unassembled WGS sequence"/>
</dbReference>
<dbReference type="AlphaFoldDB" id="L8FVN0"/>
<keyword evidence="2" id="KW-0813">Transport</keyword>
<dbReference type="GO" id="GO:0055070">
    <property type="term" value="P:copper ion homeostasis"/>
    <property type="evidence" value="ECO:0007669"/>
    <property type="project" value="TreeGrafter"/>
</dbReference>
<evidence type="ECO:0000256" key="7">
    <source>
        <dbReference type="ARBA" id="ARBA00023065"/>
    </source>
</evidence>
<evidence type="ECO:0000313" key="9">
    <source>
        <dbReference type="EMBL" id="ELR04533.1"/>
    </source>
</evidence>
<evidence type="ECO:0000256" key="6">
    <source>
        <dbReference type="ARBA" id="ARBA00022967"/>
    </source>
</evidence>
<feature type="non-terminal residue" evidence="9">
    <location>
        <position position="154"/>
    </location>
</feature>
<evidence type="ECO:0000256" key="4">
    <source>
        <dbReference type="ARBA" id="ARBA00022553"/>
    </source>
</evidence>
<name>L8FVN0_PSED2</name>
<keyword evidence="5" id="KW-0460">Magnesium</keyword>